<evidence type="ECO:0000313" key="5">
    <source>
        <dbReference type="Proteomes" id="UP001595279"/>
    </source>
</evidence>
<keyword evidence="3" id="KW-1133">Transmembrane helix</keyword>
<dbReference type="Proteomes" id="UP001595279">
    <property type="component" value="Unassembled WGS sequence"/>
</dbReference>
<proteinExistence type="predicted"/>
<gene>
    <name evidence="4" type="ORF">ACFOGI_07625</name>
</gene>
<accession>A0ABV7CUT4</accession>
<reference evidence="5" key="1">
    <citation type="journal article" date="2019" name="Int. J. Syst. Evol. Microbiol.">
        <title>The Global Catalogue of Microorganisms (GCM) 10K type strain sequencing project: providing services to taxonomists for standard genome sequencing and annotation.</title>
        <authorList>
            <consortium name="The Broad Institute Genomics Platform"/>
            <consortium name="The Broad Institute Genome Sequencing Center for Infectious Disease"/>
            <person name="Wu L."/>
            <person name="Ma J."/>
        </authorList>
    </citation>
    <scope>NUCLEOTIDE SEQUENCE [LARGE SCALE GENOMIC DNA]</scope>
    <source>
        <strain evidence="5">KCTC 13128</strain>
    </source>
</reference>
<name>A0ABV7CUT4_9BACI</name>
<evidence type="ECO:0000256" key="3">
    <source>
        <dbReference type="SAM" id="Phobius"/>
    </source>
</evidence>
<keyword evidence="3" id="KW-0472">Membrane</keyword>
<keyword evidence="2" id="KW-0178">Competence</keyword>
<dbReference type="NCBIfam" id="TIGR02532">
    <property type="entry name" value="IV_pilin_GFxxxE"/>
    <property type="match status" value="1"/>
</dbReference>
<evidence type="ECO:0000313" key="4">
    <source>
        <dbReference type="EMBL" id="MFC3040119.1"/>
    </source>
</evidence>
<dbReference type="EMBL" id="JBHRSA010000031">
    <property type="protein sequence ID" value="MFC3040119.1"/>
    <property type="molecule type" value="Genomic_DNA"/>
</dbReference>
<protein>
    <submittedName>
        <fullName evidence="4">Prepilin-type N-terminal cleavage/methylation domain-containing protein</fullName>
    </submittedName>
</protein>
<evidence type="ECO:0000256" key="2">
    <source>
        <dbReference type="ARBA" id="ARBA00023287"/>
    </source>
</evidence>
<sequence>MKYRLFTNDRGVTLVELLAALALLAIGGVLSSALFSQMSTNTQTTAGDISLKQEMNIVIEELEHQYDEDSDQMCLFEEGMTLIYGDEGEITDGCMEVDTNSPATVRLIGEREGKTFTLETVWNKQTEQTLWLPVEEPSEEPVEADIYDCIFTESVIFPEQVRVDDNGESAKNKCDGEFIFEKDAFFQNGVVLHNHNDFTIEGDLYIIGELDINNQSTIDVDGDLYLQDSDLNFKPNAALNVDGKICMVEDIQQIEGCNESNEP</sequence>
<organism evidence="4 5">
    <name type="scientific">Virgibacillus xinjiangensis</name>
    <dbReference type="NCBI Taxonomy" id="393090"/>
    <lineage>
        <taxon>Bacteria</taxon>
        <taxon>Bacillati</taxon>
        <taxon>Bacillota</taxon>
        <taxon>Bacilli</taxon>
        <taxon>Bacillales</taxon>
        <taxon>Bacillaceae</taxon>
        <taxon>Virgibacillus</taxon>
    </lineage>
</organism>
<feature type="transmembrane region" description="Helical" evidence="3">
    <location>
        <begin position="12"/>
        <end position="35"/>
    </location>
</feature>
<comment type="caution">
    <text evidence="4">The sequence shown here is derived from an EMBL/GenBank/DDBJ whole genome shotgun (WGS) entry which is preliminary data.</text>
</comment>
<comment type="subcellular location">
    <subcellularLocation>
        <location evidence="1">Cell surface</location>
    </subcellularLocation>
</comment>
<dbReference type="Pfam" id="PF07963">
    <property type="entry name" value="N_methyl"/>
    <property type="match status" value="1"/>
</dbReference>
<dbReference type="InterPro" id="IPR012902">
    <property type="entry name" value="N_methyl_site"/>
</dbReference>
<dbReference type="RefSeq" id="WP_390270890.1">
    <property type="nucleotide sequence ID" value="NZ_JBHRSA010000031.1"/>
</dbReference>
<keyword evidence="5" id="KW-1185">Reference proteome</keyword>
<keyword evidence="3" id="KW-0812">Transmembrane</keyword>
<evidence type="ECO:0000256" key="1">
    <source>
        <dbReference type="ARBA" id="ARBA00004241"/>
    </source>
</evidence>